<accession>A0AAN9YAE1</accession>
<dbReference type="Pfam" id="PF02817">
    <property type="entry name" value="E3_binding"/>
    <property type="match status" value="1"/>
</dbReference>
<dbReference type="InterPro" id="IPR045257">
    <property type="entry name" value="E2/Pdx1"/>
</dbReference>
<feature type="region of interest" description="Disordered" evidence="7">
    <location>
        <begin position="158"/>
        <end position="200"/>
    </location>
</feature>
<protein>
    <recommendedName>
        <fullName evidence="6">Acetyltransferase component of pyruvate dehydrogenase complex</fullName>
        <ecNumber evidence="6">2.3.1.12</ecNumber>
    </recommendedName>
</protein>
<dbReference type="InterPro" id="IPR006257">
    <property type="entry name" value="LAT1"/>
</dbReference>
<dbReference type="GO" id="GO:0006086">
    <property type="term" value="P:pyruvate decarboxylation to acetyl-CoA"/>
    <property type="evidence" value="ECO:0007669"/>
    <property type="project" value="InterPro"/>
</dbReference>
<comment type="function">
    <text evidence="6">The pyruvate dehydrogenase complex catalyzes the overall conversion of pyruvate to acetyl-CoA and CO(2).</text>
</comment>
<keyword evidence="3 6" id="KW-0450">Lipoyl</keyword>
<dbReference type="EMBL" id="JBBCAQ010000006">
    <property type="protein sequence ID" value="KAK7603737.1"/>
    <property type="molecule type" value="Genomic_DNA"/>
</dbReference>
<evidence type="ECO:0000256" key="5">
    <source>
        <dbReference type="ARBA" id="ARBA00023315"/>
    </source>
</evidence>
<dbReference type="AlphaFoldDB" id="A0AAN9YAE1"/>
<dbReference type="CDD" id="cd06849">
    <property type="entry name" value="lipoyl_domain"/>
    <property type="match status" value="1"/>
</dbReference>
<proteinExistence type="inferred from homology"/>
<dbReference type="SUPFAM" id="SSF47005">
    <property type="entry name" value="Peripheral subunit-binding domain of 2-oxo acid dehydrogenase complex"/>
    <property type="match status" value="1"/>
</dbReference>
<feature type="domain" description="Peripheral subunit-binding (PSBD)" evidence="9">
    <location>
        <begin position="208"/>
        <end position="246"/>
    </location>
</feature>
<dbReference type="Pfam" id="PF00364">
    <property type="entry name" value="Biotin_lipoyl"/>
    <property type="match status" value="1"/>
</dbReference>
<dbReference type="PROSITE" id="PS00189">
    <property type="entry name" value="LIPOYL"/>
    <property type="match status" value="1"/>
</dbReference>
<dbReference type="GO" id="GO:0045254">
    <property type="term" value="C:pyruvate dehydrogenase complex"/>
    <property type="evidence" value="ECO:0007669"/>
    <property type="project" value="UniProtKB-UniRule"/>
</dbReference>
<dbReference type="PANTHER" id="PTHR23151">
    <property type="entry name" value="DIHYDROLIPOAMIDE ACETYL/SUCCINYL-TRANSFERASE-RELATED"/>
    <property type="match status" value="1"/>
</dbReference>
<dbReference type="Gene3D" id="4.10.320.10">
    <property type="entry name" value="E3-binding domain"/>
    <property type="match status" value="1"/>
</dbReference>
<dbReference type="PROSITE" id="PS50968">
    <property type="entry name" value="BIOTINYL_LIPOYL"/>
    <property type="match status" value="1"/>
</dbReference>
<organism evidence="10 11">
    <name type="scientific">Parthenolecanium corni</name>
    <dbReference type="NCBI Taxonomy" id="536013"/>
    <lineage>
        <taxon>Eukaryota</taxon>
        <taxon>Metazoa</taxon>
        <taxon>Ecdysozoa</taxon>
        <taxon>Arthropoda</taxon>
        <taxon>Hexapoda</taxon>
        <taxon>Insecta</taxon>
        <taxon>Pterygota</taxon>
        <taxon>Neoptera</taxon>
        <taxon>Paraneoptera</taxon>
        <taxon>Hemiptera</taxon>
        <taxon>Sternorrhyncha</taxon>
        <taxon>Coccoidea</taxon>
        <taxon>Coccidae</taxon>
        <taxon>Parthenolecanium</taxon>
    </lineage>
</organism>
<dbReference type="FunFam" id="2.40.50.100:FF:000010">
    <property type="entry name" value="Acetyltransferase component of pyruvate dehydrogenase complex"/>
    <property type="match status" value="1"/>
</dbReference>
<dbReference type="PANTHER" id="PTHR23151:SF90">
    <property type="entry name" value="DIHYDROLIPOYLLYSINE-RESIDUE ACETYLTRANSFERASE COMPONENT OF PYRUVATE DEHYDROGENASE COMPLEX, MITOCHONDRIAL-RELATED"/>
    <property type="match status" value="1"/>
</dbReference>
<keyword evidence="4" id="KW-0809">Transit peptide</keyword>
<comment type="caution">
    <text evidence="10">The sequence shown here is derived from an EMBL/GenBank/DDBJ whole genome shotgun (WGS) entry which is preliminary data.</text>
</comment>
<dbReference type="InterPro" id="IPR004167">
    <property type="entry name" value="PSBD"/>
</dbReference>
<dbReference type="Proteomes" id="UP001367676">
    <property type="component" value="Unassembled WGS sequence"/>
</dbReference>
<dbReference type="GO" id="GO:0004742">
    <property type="term" value="F:dihydrolipoyllysine-residue acetyltransferase activity"/>
    <property type="evidence" value="ECO:0007669"/>
    <property type="project" value="UniProtKB-UniRule"/>
</dbReference>
<dbReference type="EC" id="2.3.1.12" evidence="6"/>
<comment type="similarity">
    <text evidence="1 6">Belongs to the 2-oxoacid dehydrogenase family.</text>
</comment>
<gene>
    <name evidence="10" type="ORF">V9T40_003736</name>
</gene>
<feature type="domain" description="Lipoyl-binding" evidence="8">
    <location>
        <begin position="69"/>
        <end position="145"/>
    </location>
</feature>
<dbReference type="InterPro" id="IPR001078">
    <property type="entry name" value="2-oxoacid_DH_actylTfrase"/>
</dbReference>
<dbReference type="PROSITE" id="PS51826">
    <property type="entry name" value="PSBD"/>
    <property type="match status" value="1"/>
</dbReference>
<name>A0AAN9YAE1_9HEMI</name>
<dbReference type="InterPro" id="IPR036625">
    <property type="entry name" value="E3-bd_dom_sf"/>
</dbReference>
<dbReference type="SUPFAM" id="SSF51230">
    <property type="entry name" value="Single hybrid motif"/>
    <property type="match status" value="1"/>
</dbReference>
<dbReference type="InterPro" id="IPR011053">
    <property type="entry name" value="Single_hybrid_motif"/>
</dbReference>
<keyword evidence="5 6" id="KW-0012">Acyltransferase</keyword>
<dbReference type="InterPro" id="IPR000089">
    <property type="entry name" value="Biotin_lipoyl"/>
</dbReference>
<evidence type="ECO:0000256" key="7">
    <source>
        <dbReference type="SAM" id="MobiDB-lite"/>
    </source>
</evidence>
<dbReference type="Gene3D" id="2.40.50.100">
    <property type="match status" value="1"/>
</dbReference>
<dbReference type="GO" id="GO:0005739">
    <property type="term" value="C:mitochondrion"/>
    <property type="evidence" value="ECO:0007669"/>
    <property type="project" value="UniProtKB-SubCell"/>
</dbReference>
<evidence type="ECO:0000256" key="2">
    <source>
        <dbReference type="ARBA" id="ARBA00022679"/>
    </source>
</evidence>
<reference evidence="10 11" key="1">
    <citation type="submission" date="2024-03" db="EMBL/GenBank/DDBJ databases">
        <title>Adaptation during the transition from Ophiocordyceps entomopathogen to insect associate is accompanied by gene loss and intensified selection.</title>
        <authorList>
            <person name="Ward C.M."/>
            <person name="Onetto C.A."/>
            <person name="Borneman A.R."/>
        </authorList>
    </citation>
    <scope>NUCLEOTIDE SEQUENCE [LARGE SCALE GENOMIC DNA]</scope>
    <source>
        <strain evidence="10">AWRI1</strain>
        <tissue evidence="10">Single Adult Female</tissue>
    </source>
</reference>
<evidence type="ECO:0000256" key="3">
    <source>
        <dbReference type="ARBA" id="ARBA00022823"/>
    </source>
</evidence>
<evidence type="ECO:0000256" key="6">
    <source>
        <dbReference type="RuleBase" id="RU361137"/>
    </source>
</evidence>
<evidence type="ECO:0000256" key="4">
    <source>
        <dbReference type="ARBA" id="ARBA00022946"/>
    </source>
</evidence>
<evidence type="ECO:0000259" key="8">
    <source>
        <dbReference type="PROSITE" id="PS50968"/>
    </source>
</evidence>
<comment type="subcellular location">
    <subcellularLocation>
        <location evidence="6">Mitochondrion</location>
    </subcellularLocation>
</comment>
<evidence type="ECO:0000313" key="10">
    <source>
        <dbReference type="EMBL" id="KAK7603737.1"/>
    </source>
</evidence>
<dbReference type="InterPro" id="IPR023213">
    <property type="entry name" value="CAT-like_dom_sf"/>
</dbReference>
<sequence length="488" mass="53106">MSKVLRSISCNTRIPVKLQKNIVRNLSYVCVKYEKQILKNFHENDSFYCRKLPIYTLSKRFYSDDLPSHYKVMLPALSPTMDMGTIVSWAKKEGDKLNEGDLLAEIETDKATMGFETPEEGYLAKILVPAGTREVPIGKLVCIIVEEEKDLAAFKNFVDDSPPTKAAPPPAAPSAQPSPTPSQPKPPPAPIATPSSAPSFAKSSERLFASPLAKRLAAEQGLDLKSVGVGSGLFGSIKAKDLNKASRGVAEASKAVKGDGFEDRPISTVQSEIARAVLQSKQTIPHYYLTVDLSMDEILKLKQKMNKSLEKEGVELTVSDFIIKATALASLKVPEANSAWMDTFIRQYNAVDVRVPISSKKGLISPIVFDADKKGLAQINKEVNNLIAKAEEGSLQSFELDGGTITVSYLGMFNIKSLSTIIVPPQACTLGIGSIQKRLVPDASNGTKVSEIAQFTLSCDHRVVDGAVGAQWLIAFKKLIEEPHNMLL</sequence>
<evidence type="ECO:0000313" key="11">
    <source>
        <dbReference type="Proteomes" id="UP001367676"/>
    </source>
</evidence>
<comment type="catalytic activity">
    <reaction evidence="6">
        <text>N(6)-[(R)-dihydrolipoyl]-L-lysyl-[protein] + acetyl-CoA = N(6)-[(R)-S(8)-acetyldihydrolipoyl]-L-lysyl-[protein] + CoA</text>
        <dbReference type="Rhea" id="RHEA:17017"/>
        <dbReference type="Rhea" id="RHEA-COMP:10475"/>
        <dbReference type="Rhea" id="RHEA-COMP:10478"/>
        <dbReference type="ChEBI" id="CHEBI:57287"/>
        <dbReference type="ChEBI" id="CHEBI:57288"/>
        <dbReference type="ChEBI" id="CHEBI:83100"/>
        <dbReference type="ChEBI" id="CHEBI:83111"/>
        <dbReference type="EC" id="2.3.1.12"/>
    </reaction>
</comment>
<dbReference type="Gene3D" id="3.30.559.10">
    <property type="entry name" value="Chloramphenicol acetyltransferase-like domain"/>
    <property type="match status" value="1"/>
</dbReference>
<comment type="cofactor">
    <cofactor evidence="6">
        <name>(R)-lipoate</name>
        <dbReference type="ChEBI" id="CHEBI:83088"/>
    </cofactor>
    <text evidence="6">Binds 1 lipoyl cofactor covalently.</text>
</comment>
<dbReference type="Pfam" id="PF00198">
    <property type="entry name" value="2-oxoacid_dh"/>
    <property type="match status" value="1"/>
</dbReference>
<dbReference type="SUPFAM" id="SSF52777">
    <property type="entry name" value="CoA-dependent acyltransferases"/>
    <property type="match status" value="1"/>
</dbReference>
<evidence type="ECO:0000259" key="9">
    <source>
        <dbReference type="PROSITE" id="PS51826"/>
    </source>
</evidence>
<keyword evidence="2 6" id="KW-0808">Transferase</keyword>
<dbReference type="InterPro" id="IPR003016">
    <property type="entry name" value="2-oxoA_DH_lipoyl-BS"/>
</dbReference>
<evidence type="ECO:0000256" key="1">
    <source>
        <dbReference type="ARBA" id="ARBA00007317"/>
    </source>
</evidence>
<feature type="compositionally biased region" description="Pro residues" evidence="7">
    <location>
        <begin position="165"/>
        <end position="191"/>
    </location>
</feature>
<dbReference type="NCBIfam" id="TIGR01349">
    <property type="entry name" value="PDHac_trf_mito"/>
    <property type="match status" value="1"/>
</dbReference>
<keyword evidence="11" id="KW-1185">Reference proteome</keyword>